<accession>A0A699U9T4</accession>
<name>A0A699U9T4_TANCI</name>
<evidence type="ECO:0000313" key="1">
    <source>
        <dbReference type="EMBL" id="GFD19170.1"/>
    </source>
</evidence>
<organism evidence="1">
    <name type="scientific">Tanacetum cinerariifolium</name>
    <name type="common">Dalmatian daisy</name>
    <name type="synonym">Chrysanthemum cinerariifolium</name>
    <dbReference type="NCBI Taxonomy" id="118510"/>
    <lineage>
        <taxon>Eukaryota</taxon>
        <taxon>Viridiplantae</taxon>
        <taxon>Streptophyta</taxon>
        <taxon>Embryophyta</taxon>
        <taxon>Tracheophyta</taxon>
        <taxon>Spermatophyta</taxon>
        <taxon>Magnoliopsida</taxon>
        <taxon>eudicotyledons</taxon>
        <taxon>Gunneridae</taxon>
        <taxon>Pentapetalae</taxon>
        <taxon>asterids</taxon>
        <taxon>campanulids</taxon>
        <taxon>Asterales</taxon>
        <taxon>Asteraceae</taxon>
        <taxon>Asteroideae</taxon>
        <taxon>Anthemideae</taxon>
        <taxon>Anthemidinae</taxon>
        <taxon>Tanacetum</taxon>
    </lineage>
</organism>
<reference evidence="1" key="1">
    <citation type="journal article" date="2019" name="Sci. Rep.">
        <title>Draft genome of Tanacetum cinerariifolium, the natural source of mosquito coil.</title>
        <authorList>
            <person name="Yamashiro T."/>
            <person name="Shiraishi A."/>
            <person name="Satake H."/>
            <person name="Nakayama K."/>
        </authorList>
    </citation>
    <scope>NUCLEOTIDE SEQUENCE</scope>
</reference>
<dbReference type="AlphaFoldDB" id="A0A699U9T4"/>
<gene>
    <name evidence="1" type="ORF">Tci_891139</name>
</gene>
<sequence length="107" mass="12671">VAMISMRIKKFYKRTCRKLQFDTKDPVGFDKTKVKCFNCHKWGILLETAELKGTNTAEEEMMGTMEPKLKTMVEDLHIWMIQKLWLPLMEKILTGLDMLRKMLKTML</sequence>
<comment type="caution">
    <text evidence="1">The sequence shown here is derived from an EMBL/GenBank/DDBJ whole genome shotgun (WGS) entry which is preliminary data.</text>
</comment>
<proteinExistence type="predicted"/>
<dbReference type="EMBL" id="BKCJ011312512">
    <property type="protein sequence ID" value="GFD19170.1"/>
    <property type="molecule type" value="Genomic_DNA"/>
</dbReference>
<feature type="non-terminal residue" evidence="1">
    <location>
        <position position="1"/>
    </location>
</feature>
<protein>
    <submittedName>
        <fullName evidence="1">Ribonuclease H-like domain-containing protein</fullName>
    </submittedName>
</protein>